<evidence type="ECO:0000259" key="1">
    <source>
        <dbReference type="Pfam" id="PF17677"/>
    </source>
</evidence>
<dbReference type="GO" id="GO:0005975">
    <property type="term" value="P:carbohydrate metabolic process"/>
    <property type="evidence" value="ECO:0007669"/>
    <property type="project" value="InterPro"/>
</dbReference>
<proteinExistence type="predicted"/>
<dbReference type="AlphaFoldDB" id="A0A8J5ZXL2"/>
<dbReference type="PANTHER" id="PTHR11607:SF28">
    <property type="entry name" value="EPIDIDYMIS-SPECIFIC ALPHA-MANNOSIDASE"/>
    <property type="match status" value="1"/>
</dbReference>
<dbReference type="GO" id="GO:0004559">
    <property type="term" value="F:alpha-mannosidase activity"/>
    <property type="evidence" value="ECO:0007669"/>
    <property type="project" value="TreeGrafter"/>
</dbReference>
<feature type="domain" description="Glycosyl hydrolases family 38 C-terminal" evidence="1">
    <location>
        <begin position="56"/>
        <end position="134"/>
    </location>
</feature>
<keyword evidence="3" id="KW-1185">Reference proteome</keyword>
<comment type="caution">
    <text evidence="2">The sequence shown here is derived from an EMBL/GenBank/DDBJ whole genome shotgun (WGS) entry which is preliminary data.</text>
</comment>
<evidence type="ECO:0000313" key="3">
    <source>
        <dbReference type="Proteomes" id="UP000700334"/>
    </source>
</evidence>
<dbReference type="OrthoDB" id="2016903at2759"/>
<protein>
    <submittedName>
        <fullName evidence="2">Epididymis-specific alpha-mannosidase</fullName>
    </submittedName>
</protein>
<evidence type="ECO:0000313" key="2">
    <source>
        <dbReference type="EMBL" id="KAG8508677.1"/>
    </source>
</evidence>
<dbReference type="FunFam" id="2.60.40.1360:FF:000003">
    <property type="entry name" value="Alpha-mannosidase"/>
    <property type="match status" value="1"/>
</dbReference>
<accession>A0A8J5ZXL2</accession>
<dbReference type="InterPro" id="IPR050843">
    <property type="entry name" value="Glycosyl_Hydrlase_38"/>
</dbReference>
<dbReference type="EMBL" id="JAGFMF010012010">
    <property type="protein sequence ID" value="KAG8508677.1"/>
    <property type="molecule type" value="Genomic_DNA"/>
</dbReference>
<organism evidence="2 3">
    <name type="scientific">Galemys pyrenaicus</name>
    <name type="common">Iberian desman</name>
    <name type="synonym">Pyrenean desman</name>
    <dbReference type="NCBI Taxonomy" id="202257"/>
    <lineage>
        <taxon>Eukaryota</taxon>
        <taxon>Metazoa</taxon>
        <taxon>Chordata</taxon>
        <taxon>Craniata</taxon>
        <taxon>Vertebrata</taxon>
        <taxon>Euteleostomi</taxon>
        <taxon>Mammalia</taxon>
        <taxon>Eutheria</taxon>
        <taxon>Laurasiatheria</taxon>
        <taxon>Eulipotyphla</taxon>
        <taxon>Talpidae</taxon>
        <taxon>Galemys</taxon>
    </lineage>
</organism>
<dbReference type="GO" id="GO:0005764">
    <property type="term" value="C:lysosome"/>
    <property type="evidence" value="ECO:0007669"/>
    <property type="project" value="TreeGrafter"/>
</dbReference>
<sequence>FPRTPPGPRQEGAVTLPPSLHLQTLSIPGWNYSSNHTQHMHNLQKGREGPATADLRRVLLRLHHLYEAGEDPVLSQPVTVNLQAVLQALGTVVAVEERSLTGTWDASTTQRWRSPARPPGDPVVTLHPKEIRTFFVHFQEQ</sequence>
<feature type="non-terminal residue" evidence="2">
    <location>
        <position position="141"/>
    </location>
</feature>
<dbReference type="Gene3D" id="2.60.40.1360">
    <property type="match status" value="1"/>
</dbReference>
<dbReference type="Pfam" id="PF17677">
    <property type="entry name" value="Glyco_hydro38C2"/>
    <property type="match status" value="1"/>
</dbReference>
<dbReference type="InterPro" id="IPR041147">
    <property type="entry name" value="GH38_C"/>
</dbReference>
<reference evidence="2" key="1">
    <citation type="journal article" date="2021" name="Evol. Appl.">
        <title>The genome of the Pyrenean desman and the effects of bottlenecks and inbreeding on the genomic landscape of an endangered species.</title>
        <authorList>
            <person name="Escoda L."/>
            <person name="Castresana J."/>
        </authorList>
    </citation>
    <scope>NUCLEOTIDE SEQUENCE</scope>
    <source>
        <strain evidence="2">IBE-C5619</strain>
    </source>
</reference>
<name>A0A8J5ZXL2_GALPY</name>
<dbReference type="SUPFAM" id="SSF74650">
    <property type="entry name" value="Galactose mutarotase-like"/>
    <property type="match status" value="1"/>
</dbReference>
<gene>
    <name evidence="2" type="ORF">J0S82_019607</name>
</gene>
<dbReference type="PANTHER" id="PTHR11607">
    <property type="entry name" value="ALPHA-MANNOSIDASE"/>
    <property type="match status" value="1"/>
</dbReference>
<dbReference type="GO" id="GO:0030246">
    <property type="term" value="F:carbohydrate binding"/>
    <property type="evidence" value="ECO:0007669"/>
    <property type="project" value="InterPro"/>
</dbReference>
<dbReference type="InterPro" id="IPR011013">
    <property type="entry name" value="Gal_mutarotase_sf_dom"/>
</dbReference>
<dbReference type="Proteomes" id="UP000700334">
    <property type="component" value="Unassembled WGS sequence"/>
</dbReference>